<dbReference type="AlphaFoldDB" id="A0A502EVQ7"/>
<reference evidence="2 3" key="1">
    <citation type="journal article" date="2019" name="Environ. Microbiol.">
        <title>Species interactions and distinct microbial communities in high Arctic permafrost affected cryosols are associated with the CH4 and CO2 gas fluxes.</title>
        <authorList>
            <person name="Altshuler I."/>
            <person name="Hamel J."/>
            <person name="Turney S."/>
            <person name="Magnuson E."/>
            <person name="Levesque R."/>
            <person name="Greer C."/>
            <person name="Whyte L.G."/>
        </authorList>
    </citation>
    <scope>NUCLEOTIDE SEQUENCE [LARGE SCALE GENOMIC DNA]</scope>
    <source>
        <strain evidence="2 3">42</strain>
    </source>
</reference>
<evidence type="ECO:0000256" key="1">
    <source>
        <dbReference type="ARBA" id="ARBA00022729"/>
    </source>
</evidence>
<keyword evidence="1" id="KW-0732">Signal</keyword>
<organism evidence="2 3">
    <name type="scientific">Flavobacterium pectinovorum</name>
    <dbReference type="NCBI Taxonomy" id="29533"/>
    <lineage>
        <taxon>Bacteria</taxon>
        <taxon>Pseudomonadati</taxon>
        <taxon>Bacteroidota</taxon>
        <taxon>Flavobacteriia</taxon>
        <taxon>Flavobacteriales</taxon>
        <taxon>Flavobacteriaceae</taxon>
        <taxon>Flavobacterium</taxon>
    </lineage>
</organism>
<evidence type="ECO:0000313" key="2">
    <source>
        <dbReference type="EMBL" id="TPG41823.1"/>
    </source>
</evidence>
<gene>
    <name evidence="2" type="ORF">EAH81_08465</name>
</gene>
<proteinExistence type="predicted"/>
<dbReference type="EMBL" id="RCZH01000005">
    <property type="protein sequence ID" value="TPG41823.1"/>
    <property type="molecule type" value="Genomic_DNA"/>
</dbReference>
<dbReference type="Proteomes" id="UP000319700">
    <property type="component" value="Unassembled WGS sequence"/>
</dbReference>
<sequence length="30" mass="3456">MDVSRLSAGLYFITIKLENGKETMQKIIKK</sequence>
<dbReference type="InterPro" id="IPR026444">
    <property type="entry name" value="Secre_tail"/>
</dbReference>
<name>A0A502EVQ7_9FLAO</name>
<dbReference type="OrthoDB" id="1274898at2"/>
<dbReference type="NCBIfam" id="TIGR04183">
    <property type="entry name" value="Por_Secre_tail"/>
    <property type="match status" value="1"/>
</dbReference>
<evidence type="ECO:0000313" key="3">
    <source>
        <dbReference type="Proteomes" id="UP000319700"/>
    </source>
</evidence>
<dbReference type="RefSeq" id="WP_140506468.1">
    <property type="nucleotide sequence ID" value="NZ_RCZH01000005.1"/>
</dbReference>
<protein>
    <submittedName>
        <fullName evidence="2">T9SS C-terminal target domain-containing protein</fullName>
    </submittedName>
</protein>
<comment type="caution">
    <text evidence="2">The sequence shown here is derived from an EMBL/GenBank/DDBJ whole genome shotgun (WGS) entry which is preliminary data.</text>
</comment>
<accession>A0A502EVQ7</accession>
<keyword evidence="3" id="KW-1185">Reference proteome</keyword>